<accession>A0A151GN11</accession>
<feature type="signal peptide" evidence="1">
    <location>
        <begin position="1"/>
        <end position="18"/>
    </location>
</feature>
<proteinExistence type="predicted"/>
<sequence>MKTSMFTVLAASAAVVSAAPAVKREVNFGGLFGPLSGLANLGGMGAGVSGAGQDATAEFFKLADGVLNVPIDAITKVMKGDPMGAMTGLAKNAAGFVGSLPGDAVKIAGNLVPKGGKN</sequence>
<feature type="chain" id="PRO_5007580748" evidence="1">
    <location>
        <begin position="19"/>
        <end position="118"/>
    </location>
</feature>
<comment type="caution">
    <text evidence="2">The sequence shown here is derived from an EMBL/GenBank/DDBJ whole genome shotgun (WGS) entry which is preliminary data.</text>
</comment>
<keyword evidence="3" id="KW-1185">Reference proteome</keyword>
<dbReference type="EMBL" id="LAYC01000002">
    <property type="protein sequence ID" value="KYK58480.1"/>
    <property type="molecule type" value="Genomic_DNA"/>
</dbReference>
<evidence type="ECO:0000256" key="1">
    <source>
        <dbReference type="SAM" id="SignalP"/>
    </source>
</evidence>
<dbReference type="Proteomes" id="UP000076580">
    <property type="component" value="Chromosome 02"/>
</dbReference>
<protein>
    <submittedName>
        <fullName evidence="2">Uncharacterized protein</fullName>
    </submittedName>
</protein>
<evidence type="ECO:0000313" key="2">
    <source>
        <dbReference type="EMBL" id="KYK58480.1"/>
    </source>
</evidence>
<dbReference type="RefSeq" id="XP_040657832.1">
    <property type="nucleotide sequence ID" value="XM_040802799.1"/>
</dbReference>
<dbReference type="AlphaFoldDB" id="A0A151GN11"/>
<dbReference type="GeneID" id="63718139"/>
<reference evidence="2 3" key="1">
    <citation type="journal article" date="2016" name="Sci. Rep.">
        <title>Insights into Adaptations to a Near-Obligate Nematode Endoparasitic Lifestyle from the Finished Genome of Drechmeria coniospora.</title>
        <authorList>
            <person name="Zhang L."/>
            <person name="Zhou Z."/>
            <person name="Guo Q."/>
            <person name="Fokkens L."/>
            <person name="Miskei M."/>
            <person name="Pocsi I."/>
            <person name="Zhang W."/>
            <person name="Chen M."/>
            <person name="Wang L."/>
            <person name="Sun Y."/>
            <person name="Donzelli B.G."/>
            <person name="Gibson D.M."/>
            <person name="Nelson D.R."/>
            <person name="Luo J.G."/>
            <person name="Rep M."/>
            <person name="Liu H."/>
            <person name="Yang S."/>
            <person name="Wang J."/>
            <person name="Krasnoff S.B."/>
            <person name="Xu Y."/>
            <person name="Molnar I."/>
            <person name="Lin M."/>
        </authorList>
    </citation>
    <scope>NUCLEOTIDE SEQUENCE [LARGE SCALE GENOMIC DNA]</scope>
    <source>
        <strain evidence="2 3">ARSEF 6962</strain>
    </source>
</reference>
<dbReference type="OrthoDB" id="4869988at2759"/>
<name>A0A151GN11_DRECN</name>
<organism evidence="2 3">
    <name type="scientific">Drechmeria coniospora</name>
    <name type="common">Nematophagous fungus</name>
    <name type="synonym">Meria coniospora</name>
    <dbReference type="NCBI Taxonomy" id="98403"/>
    <lineage>
        <taxon>Eukaryota</taxon>
        <taxon>Fungi</taxon>
        <taxon>Dikarya</taxon>
        <taxon>Ascomycota</taxon>
        <taxon>Pezizomycotina</taxon>
        <taxon>Sordariomycetes</taxon>
        <taxon>Hypocreomycetidae</taxon>
        <taxon>Hypocreales</taxon>
        <taxon>Ophiocordycipitaceae</taxon>
        <taxon>Drechmeria</taxon>
    </lineage>
</organism>
<evidence type="ECO:0000313" key="3">
    <source>
        <dbReference type="Proteomes" id="UP000076580"/>
    </source>
</evidence>
<keyword evidence="1" id="KW-0732">Signal</keyword>
<dbReference type="InParanoid" id="A0A151GN11"/>
<gene>
    <name evidence="2" type="ORF">DCS_05496</name>
</gene>